<reference evidence="1 2" key="1">
    <citation type="journal article" date="2015" name="Stand. Genomic Sci.">
        <title>Genomic Encyclopedia of Bacterial and Archaeal Type Strains, Phase III: the genomes of soil and plant-associated and newly described type strains.</title>
        <authorList>
            <person name="Whitman W.B."/>
            <person name="Woyke T."/>
            <person name="Klenk H.P."/>
            <person name="Zhou Y."/>
            <person name="Lilburn T.G."/>
            <person name="Beck B.J."/>
            <person name="De Vos P."/>
            <person name="Vandamme P."/>
            <person name="Eisen J.A."/>
            <person name="Garrity G."/>
            <person name="Hugenholtz P."/>
            <person name="Kyrpides N.C."/>
        </authorList>
    </citation>
    <scope>NUCLEOTIDE SEQUENCE [LARGE SCALE GENOMIC DNA]</scope>
    <source>
        <strain evidence="1 2">VKM Ac-2572</strain>
    </source>
</reference>
<keyword evidence="2" id="KW-1185">Reference proteome</keyword>
<comment type="caution">
    <text evidence="1">The sequence shown here is derived from an EMBL/GenBank/DDBJ whole genome shotgun (WGS) entry which is preliminary data.</text>
</comment>
<dbReference type="EMBL" id="SLWN01000004">
    <property type="protein sequence ID" value="TCO32756.1"/>
    <property type="molecule type" value="Genomic_DNA"/>
</dbReference>
<evidence type="ECO:0000313" key="1">
    <source>
        <dbReference type="EMBL" id="TCO32756.1"/>
    </source>
</evidence>
<organism evidence="1 2">
    <name type="scientific">Kribbella steppae</name>
    <dbReference type="NCBI Taxonomy" id="2512223"/>
    <lineage>
        <taxon>Bacteria</taxon>
        <taxon>Bacillati</taxon>
        <taxon>Actinomycetota</taxon>
        <taxon>Actinomycetes</taxon>
        <taxon>Propionibacteriales</taxon>
        <taxon>Kribbellaceae</taxon>
        <taxon>Kribbella</taxon>
    </lineage>
</organism>
<proteinExistence type="predicted"/>
<dbReference type="AlphaFoldDB" id="A0A4R2HPG6"/>
<name>A0A4R2HPG6_9ACTN</name>
<dbReference type="RefSeq" id="WP_255512594.1">
    <property type="nucleotide sequence ID" value="NZ_SLWN01000004.1"/>
</dbReference>
<gene>
    <name evidence="1" type="ORF">EV652_104362</name>
</gene>
<accession>A0A4R2HPG6</accession>
<sequence>MYQQQTDWTYYAKNEVVTPADAVARAAALRAEGTDFRDTLVC</sequence>
<evidence type="ECO:0000313" key="2">
    <source>
        <dbReference type="Proteomes" id="UP000294508"/>
    </source>
</evidence>
<dbReference type="Proteomes" id="UP000294508">
    <property type="component" value="Unassembled WGS sequence"/>
</dbReference>
<protein>
    <submittedName>
        <fullName evidence="1">Uncharacterized protein</fullName>
    </submittedName>
</protein>